<dbReference type="GO" id="GO:0002504">
    <property type="term" value="P:antigen processing and presentation of peptide or polysaccharide antigen via MHC class II"/>
    <property type="evidence" value="ECO:0007669"/>
    <property type="project" value="UniProtKB-KW"/>
</dbReference>
<dbReference type="InterPro" id="IPR011162">
    <property type="entry name" value="MHC_I/II-like_Ag-recog"/>
</dbReference>
<dbReference type="PANTHER" id="PTHR19944">
    <property type="entry name" value="MHC CLASS II-RELATED"/>
    <property type="match status" value="1"/>
</dbReference>
<proteinExistence type="predicted"/>
<dbReference type="GeneID" id="129328044"/>
<dbReference type="Gene3D" id="2.60.40.10">
    <property type="entry name" value="Immunoglobulins"/>
    <property type="match status" value="2"/>
</dbReference>
<keyword evidence="7" id="KW-1015">Disulfide bond</keyword>
<dbReference type="InterPro" id="IPR007110">
    <property type="entry name" value="Ig-like_dom"/>
</dbReference>
<dbReference type="GO" id="GO:0042613">
    <property type="term" value="C:MHC class II protein complex"/>
    <property type="evidence" value="ECO:0007669"/>
    <property type="project" value="UniProtKB-KW"/>
</dbReference>
<keyword evidence="3" id="KW-0391">Immunity</keyword>
<dbReference type="InterPro" id="IPR003006">
    <property type="entry name" value="Ig/MHC_CS"/>
</dbReference>
<evidence type="ECO:0000256" key="1">
    <source>
        <dbReference type="ARBA" id="ARBA00004479"/>
    </source>
</evidence>
<dbReference type="InterPro" id="IPR000353">
    <property type="entry name" value="MHC_II_b_N"/>
</dbReference>
<evidence type="ECO:0000256" key="5">
    <source>
        <dbReference type="ARBA" id="ARBA00023130"/>
    </source>
</evidence>
<evidence type="ECO:0000256" key="3">
    <source>
        <dbReference type="ARBA" id="ARBA00022859"/>
    </source>
</evidence>
<protein>
    <submittedName>
        <fullName evidence="13">H-2 class II histocompatibility antigen, E-S beta chain-like</fullName>
    </submittedName>
</protein>
<dbReference type="InterPro" id="IPR003597">
    <property type="entry name" value="Ig_C1-set"/>
</dbReference>
<dbReference type="CDD" id="cd05766">
    <property type="entry name" value="IgC1_MHC_II_beta"/>
    <property type="match status" value="2"/>
</dbReference>
<feature type="non-terminal residue" evidence="13">
    <location>
        <position position="1"/>
    </location>
</feature>
<keyword evidence="6 10" id="KW-0472">Membrane</keyword>
<dbReference type="Pfam" id="PF07654">
    <property type="entry name" value="C1-set"/>
    <property type="match status" value="2"/>
</dbReference>
<dbReference type="FunFam" id="2.60.40.10:FF:000116">
    <property type="entry name" value="HLA class II histocompatibility antigen, DRB1-1 beta chain"/>
    <property type="match status" value="2"/>
</dbReference>
<dbReference type="KEGG" id="emc:129328044"/>
<dbReference type="SUPFAM" id="SSF48726">
    <property type="entry name" value="Immunoglobulin"/>
    <property type="match status" value="2"/>
</dbReference>
<gene>
    <name evidence="13" type="primary">LOC129328044</name>
</gene>
<keyword evidence="5" id="KW-1064">Adaptive immunity</keyword>
<feature type="domain" description="Ig-like" evidence="11">
    <location>
        <begin position="15"/>
        <end position="107"/>
    </location>
</feature>
<evidence type="ECO:0000256" key="6">
    <source>
        <dbReference type="ARBA" id="ARBA00023136"/>
    </source>
</evidence>
<dbReference type="SMART" id="SM00407">
    <property type="entry name" value="IGc1"/>
    <property type="match status" value="2"/>
</dbReference>
<evidence type="ECO:0000256" key="7">
    <source>
        <dbReference type="ARBA" id="ARBA00023157"/>
    </source>
</evidence>
<dbReference type="InterPro" id="IPR036179">
    <property type="entry name" value="Ig-like_dom_sf"/>
</dbReference>
<keyword evidence="4 10" id="KW-1133">Transmembrane helix</keyword>
<dbReference type="PANTHER" id="PTHR19944:SF99">
    <property type="entry name" value="HLA CLASS II HISTOCOMPATIBILITY ANTIGEN, DRB1 BETA CHAIN"/>
    <property type="match status" value="1"/>
</dbReference>
<dbReference type="InterPro" id="IPR013783">
    <property type="entry name" value="Ig-like_fold"/>
</dbReference>
<dbReference type="Pfam" id="PF00969">
    <property type="entry name" value="MHC_II_beta"/>
    <property type="match status" value="1"/>
</dbReference>
<dbReference type="InterPro" id="IPR014745">
    <property type="entry name" value="MHC_II_a/b_N"/>
</dbReference>
<dbReference type="Proteomes" id="UP001190640">
    <property type="component" value="Chromosome 4"/>
</dbReference>
<keyword evidence="2 10" id="KW-0812">Transmembrane</keyword>
<evidence type="ECO:0000259" key="11">
    <source>
        <dbReference type="PROSITE" id="PS50835"/>
    </source>
</evidence>
<feature type="transmembrane region" description="Helical" evidence="10">
    <location>
        <begin position="347"/>
        <end position="369"/>
    </location>
</feature>
<sequence length="385" mass="42875">WFSCTSEIPPFFPSPPVQPTVKISPTKAEPLSHHTLLICTAAGYYPSEIKIKWLKNGQEQTEGVGYSDALQNGDWTFQNQVMLETVPERGDVYACQVEHSSREEPITVQWEPETSDSAKSKVWTGVVGAVLGLVFVAVGLFLYLKSGKSARFLHQGKLECRFANGTRGQVRYLQRYIYDRQEFARFDSRRGTYEAVTELGRPDAAYLNSQKEVLDYLRGEVDRLCRHNYAVLEPGPAIGRKVQPTVKISPTKAEPLSHHSLLICTAAGYYPSEIKIKWLKNGQEQTEGVGYSEELQNGDWTFQNQVMLETVPERGDIYACQVEHSSREEPITVQWEPQTSDSAKSKVWTGVVGAVLGLVFVAVGLALYLKSGKATPLPPATALIS</sequence>
<dbReference type="SMART" id="SM00921">
    <property type="entry name" value="MHC_II_beta"/>
    <property type="match status" value="1"/>
</dbReference>
<dbReference type="PROSITE" id="PS50835">
    <property type="entry name" value="IG_LIKE"/>
    <property type="match status" value="2"/>
</dbReference>
<feature type="domain" description="Ig-like" evidence="11">
    <location>
        <begin position="244"/>
        <end position="332"/>
    </location>
</feature>
<organism evidence="12 13">
    <name type="scientific">Eublepharis macularius</name>
    <name type="common">Leopard gecko</name>
    <name type="synonym">Cyrtodactylus macularius</name>
    <dbReference type="NCBI Taxonomy" id="481883"/>
    <lineage>
        <taxon>Eukaryota</taxon>
        <taxon>Metazoa</taxon>
        <taxon>Chordata</taxon>
        <taxon>Craniata</taxon>
        <taxon>Vertebrata</taxon>
        <taxon>Euteleostomi</taxon>
        <taxon>Lepidosauria</taxon>
        <taxon>Squamata</taxon>
        <taxon>Bifurcata</taxon>
        <taxon>Gekkota</taxon>
        <taxon>Eublepharidae</taxon>
        <taxon>Eublepharinae</taxon>
        <taxon>Eublepharis</taxon>
    </lineage>
</organism>
<accession>A0AA97KXF9</accession>
<dbReference type="Gene3D" id="3.10.320.10">
    <property type="entry name" value="Class II Histocompatibility Antigen, M Beta Chain, Chain B, domain 1"/>
    <property type="match status" value="1"/>
</dbReference>
<dbReference type="FunFam" id="3.10.320.10:FF:000001">
    <property type="entry name" value="HLA class II histocompatibility antigen, DRB1-1 beta chain"/>
    <property type="match status" value="1"/>
</dbReference>
<keyword evidence="8" id="KW-0325">Glycoprotein</keyword>
<evidence type="ECO:0000256" key="2">
    <source>
        <dbReference type="ARBA" id="ARBA00022692"/>
    </source>
</evidence>
<dbReference type="RefSeq" id="XP_054832757.1">
    <property type="nucleotide sequence ID" value="XM_054976782.1"/>
</dbReference>
<reference evidence="13" key="1">
    <citation type="submission" date="2025-08" db="UniProtKB">
        <authorList>
            <consortium name="RefSeq"/>
        </authorList>
    </citation>
    <scope>IDENTIFICATION</scope>
    <source>
        <tissue evidence="13">Blood</tissue>
    </source>
</reference>
<evidence type="ECO:0000256" key="4">
    <source>
        <dbReference type="ARBA" id="ARBA00022989"/>
    </source>
</evidence>
<evidence type="ECO:0000313" key="12">
    <source>
        <dbReference type="Proteomes" id="UP001190640"/>
    </source>
</evidence>
<name>A0AA97KXF9_EUBMA</name>
<dbReference type="SUPFAM" id="SSF54452">
    <property type="entry name" value="MHC antigen-recognition domain"/>
    <property type="match status" value="1"/>
</dbReference>
<dbReference type="AlphaFoldDB" id="A0AA97KXF9"/>
<comment type="subcellular location">
    <subcellularLocation>
        <location evidence="1">Membrane</location>
        <topology evidence="1">Single-pass type I membrane protein</topology>
    </subcellularLocation>
</comment>
<evidence type="ECO:0000256" key="8">
    <source>
        <dbReference type="ARBA" id="ARBA00023180"/>
    </source>
</evidence>
<keyword evidence="12" id="KW-1185">Reference proteome</keyword>
<keyword evidence="9" id="KW-0491">MHC II</keyword>
<feature type="transmembrane region" description="Helical" evidence="10">
    <location>
        <begin position="122"/>
        <end position="144"/>
    </location>
</feature>
<evidence type="ECO:0000256" key="9">
    <source>
        <dbReference type="ARBA" id="ARBA00023182"/>
    </source>
</evidence>
<evidence type="ECO:0000313" key="13">
    <source>
        <dbReference type="RefSeq" id="XP_054832757.1"/>
    </source>
</evidence>
<evidence type="ECO:0000256" key="10">
    <source>
        <dbReference type="SAM" id="Phobius"/>
    </source>
</evidence>
<dbReference type="GO" id="GO:0002250">
    <property type="term" value="P:adaptive immune response"/>
    <property type="evidence" value="ECO:0007669"/>
    <property type="project" value="UniProtKB-KW"/>
</dbReference>
<dbReference type="InterPro" id="IPR050160">
    <property type="entry name" value="MHC/Immunoglobulin"/>
</dbReference>
<dbReference type="PROSITE" id="PS00290">
    <property type="entry name" value="IG_MHC"/>
    <property type="match status" value="2"/>
</dbReference>